<name>A0A2M7G2H7_9BACT</name>
<comment type="caution">
    <text evidence="1">The sequence shown here is derived from an EMBL/GenBank/DDBJ whole genome shotgun (WGS) entry which is preliminary data.</text>
</comment>
<evidence type="ECO:0000313" key="2">
    <source>
        <dbReference type="Proteomes" id="UP000231019"/>
    </source>
</evidence>
<accession>A0A2M7G2H7</accession>
<dbReference type="AlphaFoldDB" id="A0A2M7G2H7"/>
<protein>
    <submittedName>
        <fullName evidence="1">Uncharacterized protein</fullName>
    </submittedName>
</protein>
<dbReference type="Proteomes" id="UP000231019">
    <property type="component" value="Unassembled WGS sequence"/>
</dbReference>
<reference evidence="1 2" key="1">
    <citation type="submission" date="2017-09" db="EMBL/GenBank/DDBJ databases">
        <title>Depth-based differentiation of microbial function through sediment-hosted aquifers and enrichment of novel symbionts in the deep terrestrial subsurface.</title>
        <authorList>
            <person name="Probst A.J."/>
            <person name="Ladd B."/>
            <person name="Jarett J.K."/>
            <person name="Geller-Mcgrath D.E."/>
            <person name="Sieber C.M."/>
            <person name="Emerson J.B."/>
            <person name="Anantharaman K."/>
            <person name="Thomas B.C."/>
            <person name="Malmstrom R."/>
            <person name="Stieglmeier M."/>
            <person name="Klingl A."/>
            <person name="Woyke T."/>
            <person name="Ryan C.M."/>
            <person name="Banfield J.F."/>
        </authorList>
    </citation>
    <scope>NUCLEOTIDE SEQUENCE [LARGE SCALE GENOMIC DNA]</scope>
    <source>
        <strain evidence="1">CG17_big_fil_post_rev_8_21_14_2_50_48_46</strain>
    </source>
</reference>
<organism evidence="1 2">
    <name type="scientific">bacterium (Candidatus Blackallbacteria) CG17_big_fil_post_rev_8_21_14_2_50_48_46</name>
    <dbReference type="NCBI Taxonomy" id="2014261"/>
    <lineage>
        <taxon>Bacteria</taxon>
        <taxon>Candidatus Blackallbacteria</taxon>
    </lineage>
</organism>
<dbReference type="EMBL" id="PFFQ01000041">
    <property type="protein sequence ID" value="PIW16000.1"/>
    <property type="molecule type" value="Genomic_DNA"/>
</dbReference>
<gene>
    <name evidence="1" type="ORF">COW36_14905</name>
</gene>
<proteinExistence type="predicted"/>
<sequence length="243" mass="25372">MLIPSNNFVKLAIGAGHAVRVDLANQLFYPIAVDINNPSQPLAGGSVGNRSGRAVTLGSAGVGGNTAAYGADFSSLTGDPLSVVKINTANGPLFTLAKYDGTGIITIEDPTLGANPYASIPRYVVKADGTIFDCLEARGQDTETAPNTYSNLRHWEFAADGAGTYTVAGGYVPGGIFGTPSSITENHYTRAVGKVSFRAKSGAASAVIQEQIQRTQSGIDTMSRMLRAFHDEAKGPFSNIVIK</sequence>
<evidence type="ECO:0000313" key="1">
    <source>
        <dbReference type="EMBL" id="PIW16000.1"/>
    </source>
</evidence>